<keyword evidence="1 4" id="KW-0328">Glycosyltransferase</keyword>
<dbReference type="PANTHER" id="PTHR45947:SF3">
    <property type="entry name" value="SULFOQUINOVOSYL TRANSFERASE SQD2"/>
    <property type="match status" value="1"/>
</dbReference>
<dbReference type="AlphaFoldDB" id="A0AB39XYG5"/>
<evidence type="ECO:0000259" key="3">
    <source>
        <dbReference type="Pfam" id="PF13439"/>
    </source>
</evidence>
<evidence type="ECO:0000313" key="4">
    <source>
        <dbReference type="EMBL" id="XDV62955.1"/>
    </source>
</evidence>
<dbReference type="InterPro" id="IPR028098">
    <property type="entry name" value="Glyco_trans_4-like_N"/>
</dbReference>
<name>A0AB39XYG5_9ACTN</name>
<dbReference type="SUPFAM" id="SSF53756">
    <property type="entry name" value="UDP-Glycosyltransferase/glycogen phosphorylase"/>
    <property type="match status" value="1"/>
</dbReference>
<accession>A0AB39XYG5</accession>
<feature type="domain" description="Glycosyltransferase subfamily 4-like N-terminal" evidence="3">
    <location>
        <begin position="21"/>
        <end position="170"/>
    </location>
</feature>
<dbReference type="EC" id="2.4.-.-" evidence="4"/>
<dbReference type="GO" id="GO:0016757">
    <property type="term" value="F:glycosyltransferase activity"/>
    <property type="evidence" value="ECO:0007669"/>
    <property type="project" value="UniProtKB-KW"/>
</dbReference>
<gene>
    <name evidence="4" type="ORF">AB5J51_08425</name>
</gene>
<protein>
    <submittedName>
        <fullName evidence="4">Glycosyltransferase family 4 protein</fullName>
        <ecNumber evidence="4">2.4.-.-</ecNumber>
    </submittedName>
</protein>
<dbReference type="Gene3D" id="3.40.50.2000">
    <property type="entry name" value="Glycogen Phosphorylase B"/>
    <property type="match status" value="2"/>
</dbReference>
<dbReference type="InterPro" id="IPR050194">
    <property type="entry name" value="Glycosyltransferase_grp1"/>
</dbReference>
<organism evidence="4">
    <name type="scientific">Streptomyces sp. R33</name>
    <dbReference type="NCBI Taxonomy" id="3238629"/>
    <lineage>
        <taxon>Bacteria</taxon>
        <taxon>Bacillati</taxon>
        <taxon>Actinomycetota</taxon>
        <taxon>Actinomycetes</taxon>
        <taxon>Kitasatosporales</taxon>
        <taxon>Streptomycetaceae</taxon>
        <taxon>Streptomyces</taxon>
    </lineage>
</organism>
<dbReference type="EMBL" id="CP165727">
    <property type="protein sequence ID" value="XDV62955.1"/>
    <property type="molecule type" value="Genomic_DNA"/>
</dbReference>
<dbReference type="Pfam" id="PF13439">
    <property type="entry name" value="Glyco_transf_4"/>
    <property type="match status" value="1"/>
</dbReference>
<dbReference type="PANTHER" id="PTHR45947">
    <property type="entry name" value="SULFOQUINOVOSYL TRANSFERASE SQD2"/>
    <property type="match status" value="1"/>
</dbReference>
<proteinExistence type="predicted"/>
<evidence type="ECO:0000256" key="1">
    <source>
        <dbReference type="ARBA" id="ARBA00022676"/>
    </source>
</evidence>
<evidence type="ECO:0000256" key="2">
    <source>
        <dbReference type="ARBA" id="ARBA00022679"/>
    </source>
</evidence>
<dbReference type="GO" id="GO:1901137">
    <property type="term" value="P:carbohydrate derivative biosynthetic process"/>
    <property type="evidence" value="ECO:0007669"/>
    <property type="project" value="UniProtKB-ARBA"/>
</dbReference>
<reference evidence="4" key="1">
    <citation type="submission" date="2024-08" db="EMBL/GenBank/DDBJ databases">
        <authorList>
            <person name="Yu S.T."/>
        </authorList>
    </citation>
    <scope>NUCLEOTIDE SEQUENCE</scope>
    <source>
        <strain evidence="4">R33</strain>
    </source>
</reference>
<keyword evidence="2 4" id="KW-0808">Transferase</keyword>
<dbReference type="RefSeq" id="WP_369777328.1">
    <property type="nucleotide sequence ID" value="NZ_CP165727.1"/>
</dbReference>
<sequence length="374" mass="40502">MRRAVVVQQYVPGYRLAFYERLTRELARRDIELTIAHGRPWGKDIRRADACALAGTVLLPQRTFRLAGRHLVWRGLGSLARDCDALVLGQSLHSLENYRALLSRGGSPVGLWGHGGTYTRSDPAPLRAAKRALTQRARWFFAYTEKGARHVIAEGFPEQRVTTVRNTVDTRALVAARSRIPATELSALRQSYALRPGRTALYVGGLDAAKRIPFLLAAAGRVAQLLPGFRLLVAGDGAQRHLVEEVQRVGGPVVYVGTATAEEKARLGAVADVLLVPGAVGLAAVDSFALDTPLVTTTHAAHGPEFEYLQHGRNALVVDGGLDAYSAAVTDLLTRPALYDRLLSACRTDAELYTVESMAQRFADGVEGLIHAGT</sequence>
<dbReference type="CDD" id="cd03801">
    <property type="entry name" value="GT4_PimA-like"/>
    <property type="match status" value="1"/>
</dbReference>
<dbReference type="Pfam" id="PF13692">
    <property type="entry name" value="Glyco_trans_1_4"/>
    <property type="match status" value="1"/>
</dbReference>